<feature type="chain" id="PRO_5045749009" evidence="1">
    <location>
        <begin position="29"/>
        <end position="258"/>
    </location>
</feature>
<comment type="caution">
    <text evidence="2">The sequence shown here is derived from an EMBL/GenBank/DDBJ whole genome shotgun (WGS) entry which is preliminary data.</text>
</comment>
<reference evidence="2 3" key="1">
    <citation type="submission" date="2019-10" db="EMBL/GenBank/DDBJ databases">
        <title>Corynebacterium sp novel species isolated from the respiratory tract of Marmot.</title>
        <authorList>
            <person name="Zhang G."/>
        </authorList>
    </citation>
    <scope>NUCLEOTIDE SEQUENCE [LARGE SCALE GENOMIC DNA]</scope>
    <source>
        <strain evidence="2 3">336</strain>
    </source>
</reference>
<feature type="signal peptide" evidence="1">
    <location>
        <begin position="1"/>
        <end position="28"/>
    </location>
</feature>
<evidence type="ECO:0000256" key="1">
    <source>
        <dbReference type="SAM" id="SignalP"/>
    </source>
</evidence>
<dbReference type="EMBL" id="WBZJ01000002">
    <property type="protein sequence ID" value="KAB3520862.1"/>
    <property type="molecule type" value="Genomic_DNA"/>
</dbReference>
<protein>
    <submittedName>
        <fullName evidence="2">Uncharacterized protein</fullName>
    </submittedName>
</protein>
<gene>
    <name evidence="2" type="ORF">F8377_06360</name>
</gene>
<name>A0ABQ6VDV7_9CORY</name>
<dbReference type="Proteomes" id="UP000436181">
    <property type="component" value="Unassembled WGS sequence"/>
</dbReference>
<dbReference type="RefSeq" id="WP_151844409.1">
    <property type="nucleotide sequence ID" value="NZ_WBZJ01000002.1"/>
</dbReference>
<keyword evidence="1" id="KW-0732">Signal</keyword>
<proteinExistence type="predicted"/>
<accession>A0ABQ6VDV7</accession>
<evidence type="ECO:0000313" key="2">
    <source>
        <dbReference type="EMBL" id="KAB3520862.1"/>
    </source>
</evidence>
<keyword evidence="3" id="KW-1185">Reference proteome</keyword>
<organism evidence="2 3">
    <name type="scientific">Corynebacterium zhongnanshanii</name>
    <dbReference type="NCBI Taxonomy" id="2768834"/>
    <lineage>
        <taxon>Bacteria</taxon>
        <taxon>Bacillati</taxon>
        <taxon>Actinomycetota</taxon>
        <taxon>Actinomycetes</taxon>
        <taxon>Mycobacteriales</taxon>
        <taxon>Corynebacteriaceae</taxon>
        <taxon>Corynebacterium</taxon>
    </lineage>
</organism>
<evidence type="ECO:0000313" key="3">
    <source>
        <dbReference type="Proteomes" id="UP000436181"/>
    </source>
</evidence>
<sequence>MSVNNFKGVVVASATVMLSLALVGQAVAAPAGGPAAMGSAISAVHDSHYGVITITGRGIAPTSRGLSGGAFAVDSLGGHSIKSTEDGDSFSQVVTIDSVTSPDAYVFDFALPAGFTLEEAPDGGVFFRSSNGEAAGRIKTPWAVDAKGKQVDTYFDVQGNRLVQKVDLSSDLQYPVTADPDGAWGGTKCVAAVTAAIAVPAGAVVKLAKFVKAIGNVKEAIQLLVGATTNAEKLDGALSAAGATASELLGIAAIKDNC</sequence>